<comment type="caution">
    <text evidence="2">The sequence shown here is derived from an EMBL/GenBank/DDBJ whole genome shotgun (WGS) entry which is preliminary data.</text>
</comment>
<evidence type="ECO:0000256" key="1">
    <source>
        <dbReference type="SAM" id="MobiDB-lite"/>
    </source>
</evidence>
<proteinExistence type="predicted"/>
<dbReference type="EMBL" id="BKCJ011889317">
    <property type="protein sequence ID" value="GFD61296.1"/>
    <property type="molecule type" value="Genomic_DNA"/>
</dbReference>
<protein>
    <submittedName>
        <fullName evidence="2">Uncharacterized protein</fullName>
    </submittedName>
</protein>
<gene>
    <name evidence="2" type="ORF">Tci_933265</name>
</gene>
<evidence type="ECO:0000313" key="2">
    <source>
        <dbReference type="EMBL" id="GFD61296.1"/>
    </source>
</evidence>
<feature type="region of interest" description="Disordered" evidence="1">
    <location>
        <begin position="1"/>
        <end position="41"/>
    </location>
</feature>
<feature type="compositionally biased region" description="Basic residues" evidence="1">
    <location>
        <begin position="30"/>
        <end position="41"/>
    </location>
</feature>
<feature type="non-terminal residue" evidence="2">
    <location>
        <position position="1"/>
    </location>
</feature>
<organism evidence="2">
    <name type="scientific">Tanacetum cinerariifolium</name>
    <name type="common">Dalmatian daisy</name>
    <name type="synonym">Chrysanthemum cinerariifolium</name>
    <dbReference type="NCBI Taxonomy" id="118510"/>
    <lineage>
        <taxon>Eukaryota</taxon>
        <taxon>Viridiplantae</taxon>
        <taxon>Streptophyta</taxon>
        <taxon>Embryophyta</taxon>
        <taxon>Tracheophyta</taxon>
        <taxon>Spermatophyta</taxon>
        <taxon>Magnoliopsida</taxon>
        <taxon>eudicotyledons</taxon>
        <taxon>Gunneridae</taxon>
        <taxon>Pentapetalae</taxon>
        <taxon>asterids</taxon>
        <taxon>campanulids</taxon>
        <taxon>Asterales</taxon>
        <taxon>Asteraceae</taxon>
        <taxon>Asteroideae</taxon>
        <taxon>Anthemideae</taxon>
        <taxon>Anthemidinae</taxon>
        <taxon>Tanacetum</taxon>
    </lineage>
</organism>
<feature type="compositionally biased region" description="Low complexity" evidence="1">
    <location>
        <begin position="19"/>
        <end position="29"/>
    </location>
</feature>
<feature type="non-terminal residue" evidence="2">
    <location>
        <position position="78"/>
    </location>
</feature>
<dbReference type="AlphaFoldDB" id="A0A699XTN7"/>
<reference evidence="2" key="1">
    <citation type="journal article" date="2019" name="Sci. Rep.">
        <title>Draft genome of Tanacetum cinerariifolium, the natural source of mosquito coil.</title>
        <authorList>
            <person name="Yamashiro T."/>
            <person name="Shiraishi A."/>
            <person name="Satake H."/>
            <person name="Nakayama K."/>
        </authorList>
    </citation>
    <scope>NUCLEOTIDE SEQUENCE</scope>
</reference>
<feature type="compositionally biased region" description="Gly residues" evidence="1">
    <location>
        <begin position="9"/>
        <end position="18"/>
    </location>
</feature>
<accession>A0A699XTN7</accession>
<sequence length="78" mass="7750">APVAAPPGAAGGPVGAGAAGVPAQVPRPALRQRQRPLPRIRPRHCRTGLLRARPQPALRALPAVSEPVAAAGPGLAGH</sequence>
<name>A0A699XTN7_TANCI</name>